<evidence type="ECO:0000313" key="3">
    <source>
        <dbReference type="EMBL" id="AJC72463.1"/>
    </source>
</evidence>
<dbReference type="AlphaFoldDB" id="A0A0X1KMH2"/>
<dbReference type="KEGG" id="tgy:X802_10095"/>
<feature type="domain" description="DUF5616" evidence="2">
    <location>
        <begin position="61"/>
        <end position="195"/>
    </location>
</feature>
<evidence type="ECO:0000259" key="2">
    <source>
        <dbReference type="Pfam" id="PF18481"/>
    </source>
</evidence>
<evidence type="ECO:0008006" key="5">
    <source>
        <dbReference type="Google" id="ProtNLM"/>
    </source>
</evidence>
<dbReference type="PANTHER" id="PTHR42252">
    <property type="entry name" value="DUF5616 DOMAIN-CONTAINING PROTEIN"/>
    <property type="match status" value="1"/>
</dbReference>
<name>A0A0X1KMH2_9EURY</name>
<evidence type="ECO:0000313" key="4">
    <source>
        <dbReference type="Proteomes" id="UP000062043"/>
    </source>
</evidence>
<dbReference type="EMBL" id="CP007140">
    <property type="protein sequence ID" value="AJC72463.1"/>
    <property type="molecule type" value="Genomic_DNA"/>
</dbReference>
<dbReference type="OrthoDB" id="60095at2157"/>
<feature type="domain" description="DUF434" evidence="1">
    <location>
        <begin position="2"/>
        <end position="56"/>
    </location>
</feature>
<dbReference type="PANTHER" id="PTHR42252:SF1">
    <property type="entry name" value="DUF434 DOMAIN-CONTAINING PROTEIN"/>
    <property type="match status" value="1"/>
</dbReference>
<dbReference type="RefSeq" id="WP_062373550.1">
    <property type="nucleotide sequence ID" value="NZ_CP007140.1"/>
</dbReference>
<proteinExistence type="predicted"/>
<dbReference type="PATRIC" id="fig|1432656.3.peg.1973"/>
<reference evidence="3 4" key="1">
    <citation type="submission" date="2014-01" db="EMBL/GenBank/DDBJ databases">
        <title>Genome sequencing of Thermococcus guaymasensis.</title>
        <authorList>
            <person name="Zhang X."/>
            <person name="Alvare G."/>
            <person name="Fristensky B."/>
            <person name="Chen L."/>
            <person name="Suen T."/>
            <person name="Chen Q."/>
            <person name="Ma K."/>
        </authorList>
    </citation>
    <scope>NUCLEOTIDE SEQUENCE [LARGE SCALE GENOMIC DNA]</scope>
    <source>
        <strain evidence="3 4">DSM 11113</strain>
    </source>
</reference>
<protein>
    <recommendedName>
        <fullName evidence="5">DUF434 domain-containing protein</fullName>
    </recommendedName>
</protein>
<sequence>MLVEAYRDLKYLLNRGYRKSVALNFVANHYRLGKGERHLLARCVFPDSWIEEVKRKLLSPEDVRDRTLGVDGFNVLITLESLLDGKAILCEDGLVRDLKYQGKYRLYQGTAENLRLIISALSELSPERVAFFYGKNNPGSGVVRALTDELLPKFGVPGEARLVKSPDYELKAFEAVATADVGVIEKVECVFDLARFAGDRIGLKPISLHDLLVSRSLTSSPP</sequence>
<organism evidence="3 4">
    <name type="scientific">Thermococcus guaymasensis DSM 11113</name>
    <dbReference type="NCBI Taxonomy" id="1432656"/>
    <lineage>
        <taxon>Archaea</taxon>
        <taxon>Methanobacteriati</taxon>
        <taxon>Methanobacteriota</taxon>
        <taxon>Thermococci</taxon>
        <taxon>Thermococcales</taxon>
        <taxon>Thermococcaceae</taxon>
        <taxon>Thermococcus</taxon>
    </lineage>
</organism>
<evidence type="ECO:0000259" key="1">
    <source>
        <dbReference type="Pfam" id="PF04256"/>
    </source>
</evidence>
<dbReference type="Pfam" id="PF18481">
    <property type="entry name" value="DUF5616"/>
    <property type="match status" value="1"/>
</dbReference>
<dbReference type="Pfam" id="PF04256">
    <property type="entry name" value="DUF434"/>
    <property type="match status" value="1"/>
</dbReference>
<dbReference type="GeneID" id="27136001"/>
<dbReference type="InterPro" id="IPR007368">
    <property type="entry name" value="DUF434"/>
</dbReference>
<dbReference type="STRING" id="1432656.X802_10095"/>
<dbReference type="Proteomes" id="UP000062043">
    <property type="component" value="Chromosome"/>
</dbReference>
<dbReference type="InterPro" id="IPR041652">
    <property type="entry name" value="DUF5616"/>
</dbReference>
<keyword evidence="4" id="KW-1185">Reference proteome</keyword>
<accession>A0A0X1KMH2</accession>
<gene>
    <name evidence="3" type="ORF">X802_10095</name>
</gene>